<keyword evidence="6" id="KW-0598">Phosphotransferase system</keyword>
<keyword evidence="4" id="KW-0762">Sugar transport</keyword>
<dbReference type="InterPro" id="IPR004720">
    <property type="entry name" value="PTS_IIB_sorbose-sp"/>
</dbReference>
<evidence type="ECO:0000256" key="4">
    <source>
        <dbReference type="ARBA" id="ARBA00022597"/>
    </source>
</evidence>
<feature type="domain" description="PTS EIIB type-4" evidence="8">
    <location>
        <begin position="1"/>
        <end position="156"/>
    </location>
</feature>
<proteinExistence type="predicted"/>
<evidence type="ECO:0000256" key="7">
    <source>
        <dbReference type="ARBA" id="ARBA00022777"/>
    </source>
</evidence>
<accession>T2GDH0</accession>
<dbReference type="HOGENOM" id="CLU_116175_2_1_7"/>
<dbReference type="GO" id="GO:0008982">
    <property type="term" value="F:protein-N(PI)-phosphohistidine-sugar phosphotransferase activity"/>
    <property type="evidence" value="ECO:0007669"/>
    <property type="project" value="InterPro"/>
</dbReference>
<dbReference type="eggNOG" id="COG3444">
    <property type="taxonomic scope" value="Bacteria"/>
</dbReference>
<reference evidence="9 10" key="1">
    <citation type="journal article" date="2013" name="J. Bacteriol.">
        <title>Roles of HynAB and Ech, the only two hydrogenases found in the model sulfate reducer Desulfovibrio gigas.</title>
        <authorList>
            <person name="Morais-Silva F.O."/>
            <person name="Santos C.I."/>
            <person name="Rodrigues R."/>
            <person name="Pereira I.A."/>
            <person name="Rodrigues-Pousada C."/>
        </authorList>
    </citation>
    <scope>NUCLEOTIDE SEQUENCE [LARGE SCALE GENOMIC DNA]</scope>
    <source>
        <strain evidence="10">ATCC 19364 / DSM 1382 / NCIMB 9332 / VKM B-1759</strain>
    </source>
</reference>
<sequence length="156" mass="17416">MFWVRVDNRLVHGQVIETWLPHTDCEVLVVCNDAVAGDVLQQEIMTLAIPHAIETLFVTVADLPATMTRLARNYEVTNTLVLFNSCMDARAAVEHGFRCRIVNIGNLHYAPGKRQLLAHVAVSEEESGCLAWLAGHGVELDFRCLPTEPVTLKPIW</sequence>
<evidence type="ECO:0000256" key="1">
    <source>
        <dbReference type="ARBA" id="ARBA00004496"/>
    </source>
</evidence>
<keyword evidence="2" id="KW-0813">Transport</keyword>
<dbReference type="STRING" id="1121448.DGI_2413"/>
<evidence type="ECO:0000313" key="10">
    <source>
        <dbReference type="Proteomes" id="UP000016587"/>
    </source>
</evidence>
<gene>
    <name evidence="9" type="ORF">DGI_2413</name>
</gene>
<dbReference type="Gene3D" id="3.40.35.10">
    <property type="entry name" value="Phosphotransferase system, sorbose subfamily IIB component"/>
    <property type="match status" value="1"/>
</dbReference>
<dbReference type="GO" id="GO:0016301">
    <property type="term" value="F:kinase activity"/>
    <property type="evidence" value="ECO:0007669"/>
    <property type="project" value="UniProtKB-KW"/>
</dbReference>
<dbReference type="GO" id="GO:0009401">
    <property type="term" value="P:phosphoenolpyruvate-dependent sugar phosphotransferase system"/>
    <property type="evidence" value="ECO:0007669"/>
    <property type="project" value="UniProtKB-KW"/>
</dbReference>
<keyword evidence="10" id="KW-1185">Reference proteome</keyword>
<dbReference type="Proteomes" id="UP000016587">
    <property type="component" value="Chromosome"/>
</dbReference>
<keyword evidence="7" id="KW-0418">Kinase</keyword>
<dbReference type="KEGG" id="dgg:DGI_2413"/>
<organism evidence="9 10">
    <name type="scientific">Megalodesulfovibrio gigas (strain ATCC 19364 / DSM 1382 / NCIMB 9332 / VKM B-1759)</name>
    <name type="common">Desulfovibrio gigas</name>
    <dbReference type="NCBI Taxonomy" id="1121448"/>
    <lineage>
        <taxon>Bacteria</taxon>
        <taxon>Pseudomonadati</taxon>
        <taxon>Thermodesulfobacteriota</taxon>
        <taxon>Desulfovibrionia</taxon>
        <taxon>Desulfovibrionales</taxon>
        <taxon>Desulfovibrionaceae</taxon>
        <taxon>Megalodesulfovibrio</taxon>
    </lineage>
</organism>
<evidence type="ECO:0000256" key="2">
    <source>
        <dbReference type="ARBA" id="ARBA00022448"/>
    </source>
</evidence>
<keyword evidence="5" id="KW-0808">Transferase</keyword>
<evidence type="ECO:0000256" key="6">
    <source>
        <dbReference type="ARBA" id="ARBA00022683"/>
    </source>
</evidence>
<dbReference type="InterPro" id="IPR036667">
    <property type="entry name" value="PTS_IIB_sorbose-sp_sf"/>
</dbReference>
<dbReference type="PROSITE" id="PS51101">
    <property type="entry name" value="PTS_EIIB_TYPE_4"/>
    <property type="match status" value="1"/>
</dbReference>
<protein>
    <submittedName>
        <fullName evidence="9">Putative PTS system sorbose subfamily IIB component</fullName>
    </submittedName>
</protein>
<dbReference type="SUPFAM" id="SSF52728">
    <property type="entry name" value="PTS IIb component"/>
    <property type="match status" value="1"/>
</dbReference>
<dbReference type="PATRIC" id="fig|1121448.10.peg.2365"/>
<dbReference type="OrthoDB" id="9788818at2"/>
<dbReference type="EMBL" id="CP006585">
    <property type="protein sequence ID" value="AGW14161.1"/>
    <property type="molecule type" value="Genomic_DNA"/>
</dbReference>
<evidence type="ECO:0000259" key="8">
    <source>
        <dbReference type="PROSITE" id="PS51101"/>
    </source>
</evidence>
<comment type="subcellular location">
    <subcellularLocation>
        <location evidence="1">Cytoplasm</location>
    </subcellularLocation>
</comment>
<dbReference type="RefSeq" id="WP_021761144.1">
    <property type="nucleotide sequence ID" value="NC_022444.1"/>
</dbReference>
<evidence type="ECO:0000256" key="3">
    <source>
        <dbReference type="ARBA" id="ARBA00022490"/>
    </source>
</evidence>
<dbReference type="GO" id="GO:0005737">
    <property type="term" value="C:cytoplasm"/>
    <property type="evidence" value="ECO:0007669"/>
    <property type="project" value="UniProtKB-SubCell"/>
</dbReference>
<keyword evidence="3" id="KW-0963">Cytoplasm</keyword>
<evidence type="ECO:0000313" key="9">
    <source>
        <dbReference type="EMBL" id="AGW14161.1"/>
    </source>
</evidence>
<evidence type="ECO:0000256" key="5">
    <source>
        <dbReference type="ARBA" id="ARBA00022679"/>
    </source>
</evidence>
<name>T2GDH0_MEGG1</name>
<reference evidence="10" key="2">
    <citation type="submission" date="2013-07" db="EMBL/GenBank/DDBJ databases">
        <authorList>
            <person name="Morais-Silva F.O."/>
            <person name="Rezende A.M."/>
            <person name="Pimentel C."/>
            <person name="Resende D.M."/>
            <person name="Santos C.I."/>
            <person name="Clemente C."/>
            <person name="de Oliveira L.M."/>
            <person name="da Silva S.M."/>
            <person name="Costa D.A."/>
            <person name="Varela-Raposo A."/>
            <person name="Horacio E.C.A."/>
            <person name="Matos M."/>
            <person name="Flores O."/>
            <person name="Ruiz J.C."/>
            <person name="Rodrigues-Pousada C."/>
        </authorList>
    </citation>
    <scope>NUCLEOTIDE SEQUENCE [LARGE SCALE GENOMIC DNA]</scope>
    <source>
        <strain evidence="10">ATCC 19364 / DSM 1382 / NCIMB 9332 / VKM B-1759</strain>
    </source>
</reference>
<dbReference type="Pfam" id="PF03830">
    <property type="entry name" value="PTSIIB_sorb"/>
    <property type="match status" value="1"/>
</dbReference>
<dbReference type="AlphaFoldDB" id="T2GDH0"/>